<evidence type="ECO:0000313" key="10">
    <source>
        <dbReference type="Proteomes" id="UP000014417"/>
    </source>
</evidence>
<keyword evidence="5 7" id="KW-0521">NADP</keyword>
<dbReference type="EMBL" id="AGZR01000009">
    <property type="protein sequence ID" value="EPD32079.1"/>
    <property type="molecule type" value="Genomic_DNA"/>
</dbReference>
<dbReference type="PATRIC" id="fig|883161.3.peg.1628"/>
<keyword evidence="10" id="KW-1185">Reference proteome</keyword>
<dbReference type="RefSeq" id="WP_016456454.1">
    <property type="nucleotide sequence ID" value="NZ_KE150269.1"/>
</dbReference>
<evidence type="ECO:0000256" key="7">
    <source>
        <dbReference type="PIRNR" id="PIRNR000194"/>
    </source>
</evidence>
<dbReference type="GO" id="GO:0046655">
    <property type="term" value="P:folic acid metabolic process"/>
    <property type="evidence" value="ECO:0007669"/>
    <property type="project" value="TreeGrafter"/>
</dbReference>
<dbReference type="GO" id="GO:0004146">
    <property type="term" value="F:dihydrofolate reductase activity"/>
    <property type="evidence" value="ECO:0007669"/>
    <property type="project" value="UniProtKB-EC"/>
</dbReference>
<dbReference type="HOGENOM" id="CLU_043966_5_2_11"/>
<dbReference type="OrthoDB" id="9804315at2"/>
<dbReference type="UniPathway" id="UPA00077">
    <property type="reaction ID" value="UER00158"/>
</dbReference>
<evidence type="ECO:0000256" key="6">
    <source>
        <dbReference type="ARBA" id="ARBA00023002"/>
    </source>
</evidence>
<dbReference type="CDD" id="cd00209">
    <property type="entry name" value="DHFR"/>
    <property type="match status" value="1"/>
</dbReference>
<evidence type="ECO:0000256" key="4">
    <source>
        <dbReference type="ARBA" id="ARBA00022563"/>
    </source>
</evidence>
<reference evidence="9 10" key="1">
    <citation type="submission" date="2013-04" db="EMBL/GenBank/DDBJ databases">
        <title>The Genome Sequence of Propionimicrobium lymphophilum ACS-093-V-SCH5.</title>
        <authorList>
            <consortium name="The Broad Institute Genomics Platform"/>
            <person name="Earl A."/>
            <person name="Ward D."/>
            <person name="Feldgarden M."/>
            <person name="Gevers D."/>
            <person name="Saerens B."/>
            <person name="Vaneechoutte M."/>
            <person name="Walker B."/>
            <person name="Young S."/>
            <person name="Zeng Q."/>
            <person name="Gargeya S."/>
            <person name="Fitzgerald M."/>
            <person name="Haas B."/>
            <person name="Abouelleil A."/>
            <person name="Allen A.W."/>
            <person name="Alvarado L."/>
            <person name="Arachchi H.M."/>
            <person name="Berlin A.M."/>
            <person name="Chapman S.B."/>
            <person name="Gainer-Dewar J."/>
            <person name="Goldberg J."/>
            <person name="Griggs A."/>
            <person name="Gujja S."/>
            <person name="Hansen M."/>
            <person name="Howarth C."/>
            <person name="Imamovic A."/>
            <person name="Ireland A."/>
            <person name="Larimer J."/>
            <person name="McCowan C."/>
            <person name="Murphy C."/>
            <person name="Pearson M."/>
            <person name="Poon T.W."/>
            <person name="Priest M."/>
            <person name="Roberts A."/>
            <person name="Saif S."/>
            <person name="Shea T."/>
            <person name="Sisk P."/>
            <person name="Sykes S."/>
            <person name="Wortman J."/>
            <person name="Nusbaum C."/>
            <person name="Birren B."/>
        </authorList>
    </citation>
    <scope>NUCLEOTIDE SEQUENCE [LARGE SCALE GENOMIC DNA]</scope>
    <source>
        <strain evidence="9 10">ACS-093-V-SCH5</strain>
    </source>
</reference>
<dbReference type="PANTHER" id="PTHR48069:SF3">
    <property type="entry name" value="DIHYDROFOLATE REDUCTASE"/>
    <property type="match status" value="1"/>
</dbReference>
<comment type="similarity">
    <text evidence="2 7">Belongs to the dihydrofolate reductase family.</text>
</comment>
<comment type="pathway">
    <text evidence="1 7">Cofactor biosynthesis; tetrahydrofolate biosynthesis; 5,6,7,8-tetrahydrofolate from 7,8-dihydrofolate: step 1/1.</text>
</comment>
<evidence type="ECO:0000256" key="5">
    <source>
        <dbReference type="ARBA" id="ARBA00022857"/>
    </source>
</evidence>
<organism evidence="9 10">
    <name type="scientific">Propionimicrobium lymphophilum ACS-093-V-SCH5</name>
    <dbReference type="NCBI Taxonomy" id="883161"/>
    <lineage>
        <taxon>Bacteria</taxon>
        <taxon>Bacillati</taxon>
        <taxon>Actinomycetota</taxon>
        <taxon>Actinomycetes</taxon>
        <taxon>Propionibacteriales</taxon>
        <taxon>Propionibacteriaceae</taxon>
        <taxon>Propionimicrobium</taxon>
    </lineage>
</organism>
<dbReference type="PANTHER" id="PTHR48069">
    <property type="entry name" value="DIHYDROFOLATE REDUCTASE"/>
    <property type="match status" value="1"/>
</dbReference>
<evidence type="ECO:0000256" key="2">
    <source>
        <dbReference type="ARBA" id="ARBA00009539"/>
    </source>
</evidence>
<dbReference type="Pfam" id="PF00186">
    <property type="entry name" value="DHFR_1"/>
    <property type="match status" value="1"/>
</dbReference>
<dbReference type="PROSITE" id="PS51330">
    <property type="entry name" value="DHFR_2"/>
    <property type="match status" value="1"/>
</dbReference>
<dbReference type="PRINTS" id="PR00070">
    <property type="entry name" value="DHFR"/>
</dbReference>
<evidence type="ECO:0000256" key="3">
    <source>
        <dbReference type="ARBA" id="ARBA00012856"/>
    </source>
</evidence>
<dbReference type="SUPFAM" id="SSF53597">
    <property type="entry name" value="Dihydrofolate reductase-like"/>
    <property type="match status" value="1"/>
</dbReference>
<dbReference type="EC" id="1.5.1.3" evidence="3 7"/>
<protein>
    <recommendedName>
        <fullName evidence="3 7">Dihydrofolate reductase</fullName>
        <ecNumber evidence="3 7">1.5.1.3</ecNumber>
    </recommendedName>
</protein>
<dbReference type="PIRSF" id="PIRSF000194">
    <property type="entry name" value="DHFR"/>
    <property type="match status" value="1"/>
</dbReference>
<comment type="function">
    <text evidence="7">Key enzyme in folate metabolism. Catalyzes an essential reaction for de novo glycine and purine synthesis, and for DNA precursor synthesis.</text>
</comment>
<evidence type="ECO:0000256" key="1">
    <source>
        <dbReference type="ARBA" id="ARBA00004903"/>
    </source>
</evidence>
<evidence type="ECO:0000313" key="9">
    <source>
        <dbReference type="EMBL" id="EPD32079.1"/>
    </source>
</evidence>
<dbReference type="AlphaFoldDB" id="S2WWF0"/>
<dbReference type="Proteomes" id="UP000014417">
    <property type="component" value="Unassembled WGS sequence"/>
</dbReference>
<dbReference type="InterPro" id="IPR001796">
    <property type="entry name" value="DHFR_dom"/>
</dbReference>
<comment type="caution">
    <text evidence="9">The sequence shown here is derived from an EMBL/GenBank/DDBJ whole genome shotgun (WGS) entry which is preliminary data.</text>
</comment>
<dbReference type="Gene3D" id="3.40.430.10">
    <property type="entry name" value="Dihydrofolate Reductase, subunit A"/>
    <property type="match status" value="1"/>
</dbReference>
<keyword evidence="6 7" id="KW-0560">Oxidoreductase</keyword>
<accession>S2WWF0</accession>
<gene>
    <name evidence="9" type="ORF">HMPREF9306_01643</name>
</gene>
<comment type="catalytic activity">
    <reaction evidence="7">
        <text>(6S)-5,6,7,8-tetrahydrofolate + NADP(+) = 7,8-dihydrofolate + NADPH + H(+)</text>
        <dbReference type="Rhea" id="RHEA:15009"/>
        <dbReference type="ChEBI" id="CHEBI:15378"/>
        <dbReference type="ChEBI" id="CHEBI:57451"/>
        <dbReference type="ChEBI" id="CHEBI:57453"/>
        <dbReference type="ChEBI" id="CHEBI:57783"/>
        <dbReference type="ChEBI" id="CHEBI:58349"/>
        <dbReference type="EC" id="1.5.1.3"/>
    </reaction>
</comment>
<evidence type="ECO:0000259" key="8">
    <source>
        <dbReference type="PROSITE" id="PS51330"/>
    </source>
</evidence>
<feature type="domain" description="DHFR" evidence="8">
    <location>
        <begin position="2"/>
        <end position="162"/>
    </location>
</feature>
<dbReference type="GO" id="GO:0050661">
    <property type="term" value="F:NADP binding"/>
    <property type="evidence" value="ECO:0007669"/>
    <property type="project" value="InterPro"/>
</dbReference>
<dbReference type="InterPro" id="IPR024072">
    <property type="entry name" value="DHFR-like_dom_sf"/>
</dbReference>
<dbReference type="STRING" id="883161.HMPREF9306_01643"/>
<dbReference type="GO" id="GO:0046452">
    <property type="term" value="P:dihydrofolate metabolic process"/>
    <property type="evidence" value="ECO:0007669"/>
    <property type="project" value="TreeGrafter"/>
</dbReference>
<dbReference type="InterPro" id="IPR012259">
    <property type="entry name" value="DHFR"/>
</dbReference>
<dbReference type="GO" id="GO:0046654">
    <property type="term" value="P:tetrahydrofolate biosynthetic process"/>
    <property type="evidence" value="ECO:0007669"/>
    <property type="project" value="UniProtKB-UniPathway"/>
</dbReference>
<keyword evidence="4 7" id="KW-0554">One-carbon metabolism</keyword>
<proteinExistence type="inferred from homology"/>
<name>S2WWF0_9ACTN</name>
<dbReference type="GO" id="GO:0005829">
    <property type="term" value="C:cytosol"/>
    <property type="evidence" value="ECO:0007669"/>
    <property type="project" value="TreeGrafter"/>
</dbReference>
<sequence length="162" mass="17944">MKLIAIAIVAANGVIGDGVDQPFKFSEDFARFKRVTMGHPLIMGRKTFDSMGLLPGRFSIVITRTPEKLDFPLDKKGTPRAIAVSSLEEAIGEASKRADVAYVLGGGQIYRAAMDYLDEIDLTEVPKDAEGTVTFPELGVQWQEVSREPRSEFDFVTYRRAL</sequence>
<dbReference type="GO" id="GO:0006730">
    <property type="term" value="P:one-carbon metabolic process"/>
    <property type="evidence" value="ECO:0007669"/>
    <property type="project" value="UniProtKB-KW"/>
</dbReference>